<keyword evidence="7 10" id="KW-0413">Isomerase</keyword>
<dbReference type="EC" id="5.3.2.6" evidence="5 10"/>
<evidence type="ECO:0000256" key="1">
    <source>
        <dbReference type="ARBA" id="ARBA00001379"/>
    </source>
</evidence>
<dbReference type="Pfam" id="PF01361">
    <property type="entry name" value="Tautomerase"/>
    <property type="match status" value="1"/>
</dbReference>
<evidence type="ECO:0000256" key="8">
    <source>
        <dbReference type="ARBA" id="ARBA00029674"/>
    </source>
</evidence>
<dbReference type="RefSeq" id="WP_256245983.1">
    <property type="nucleotide sequence ID" value="NZ_JANIAI010000039.1"/>
</dbReference>
<sequence>MSTRSTAMPIAQLYIIEGRTDEQKETLIRQVSEAMANSLDAPLERVRVLITEMPKNHFGIGGEPASKVRR</sequence>
<evidence type="ECO:0000256" key="3">
    <source>
        <dbReference type="ARBA" id="ARBA00006723"/>
    </source>
</evidence>
<dbReference type="NCBIfam" id="NF002571">
    <property type="entry name" value="PRK02220.1"/>
    <property type="match status" value="1"/>
</dbReference>
<dbReference type="SUPFAM" id="SSF55331">
    <property type="entry name" value="Tautomerase/MIF"/>
    <property type="match status" value="1"/>
</dbReference>
<accession>A0A9X4D4S3</accession>
<comment type="similarity">
    <text evidence="3 10">Belongs to the 4-oxalocrotonate tautomerase family.</text>
</comment>
<evidence type="ECO:0000256" key="5">
    <source>
        <dbReference type="ARBA" id="ARBA00012667"/>
    </source>
</evidence>
<feature type="active site" description="Proton acceptor; via imino nitrogen" evidence="9">
    <location>
        <position position="9"/>
    </location>
</feature>
<dbReference type="PANTHER" id="PTHR35530">
    <property type="entry name" value="TAUTOMERASE-RELATED"/>
    <property type="match status" value="1"/>
</dbReference>
<evidence type="ECO:0000313" key="12">
    <source>
        <dbReference type="EMBL" id="MDD2109579.1"/>
    </source>
</evidence>
<evidence type="ECO:0000256" key="9">
    <source>
        <dbReference type="PIRSR" id="PIRSR618191-1"/>
    </source>
</evidence>
<dbReference type="Proteomes" id="UP001150678">
    <property type="component" value="Unassembled WGS sequence"/>
</dbReference>
<gene>
    <name evidence="12" type="primary">dmpI</name>
    <name evidence="12" type="ORF">NP533_25670</name>
</gene>
<dbReference type="NCBIfam" id="TIGR00013">
    <property type="entry name" value="taut"/>
    <property type="match status" value="1"/>
</dbReference>
<proteinExistence type="inferred from homology"/>
<dbReference type="CDD" id="cd00491">
    <property type="entry name" value="4Oxalocrotonate_Tautomerase"/>
    <property type="match status" value="1"/>
</dbReference>
<dbReference type="Gene3D" id="3.30.429.10">
    <property type="entry name" value="Macrophage Migration Inhibitory Factor"/>
    <property type="match status" value="1"/>
</dbReference>
<evidence type="ECO:0000259" key="11">
    <source>
        <dbReference type="Pfam" id="PF01361"/>
    </source>
</evidence>
<comment type="catalytic activity">
    <reaction evidence="1 10">
        <text>(2Z,4E)-2-hydroxyhexa-2,4-dienedioate = (3E)-2-oxohex-3-enedioate</text>
        <dbReference type="Rhea" id="RHEA:33431"/>
        <dbReference type="ChEBI" id="CHEBI:28080"/>
        <dbReference type="ChEBI" id="CHEBI:64908"/>
        <dbReference type="EC" id="5.3.2.6"/>
    </reaction>
</comment>
<feature type="domain" description="4-oxalocrotonate tautomerase-like" evidence="11">
    <location>
        <begin position="9"/>
        <end position="64"/>
    </location>
</feature>
<dbReference type="InterPro" id="IPR018191">
    <property type="entry name" value="4-OT"/>
</dbReference>
<name>A0A9X4D4S3_9PSED</name>
<evidence type="ECO:0000313" key="13">
    <source>
        <dbReference type="Proteomes" id="UP001150678"/>
    </source>
</evidence>
<evidence type="ECO:0000256" key="7">
    <source>
        <dbReference type="ARBA" id="ARBA00023235"/>
    </source>
</evidence>
<dbReference type="GO" id="GO:0016853">
    <property type="term" value="F:isomerase activity"/>
    <property type="evidence" value="ECO:0007669"/>
    <property type="project" value="UniProtKB-UniRule"/>
</dbReference>
<dbReference type="PANTHER" id="PTHR35530:SF1">
    <property type="entry name" value="2-HYDROXYMUCONATE TAUTOMERASE"/>
    <property type="match status" value="1"/>
</dbReference>
<reference evidence="12" key="1">
    <citation type="submission" date="2022-07" db="EMBL/GenBank/DDBJ databases">
        <title>Multi-strain Analysis of Pseudomonas putida Reveals Metabolic and Genetic Diversity.</title>
        <authorList>
            <person name="Monk J.M."/>
        </authorList>
    </citation>
    <scope>NUCLEOTIDE SEQUENCE</scope>
    <source>
        <strain evidence="12">17514</strain>
    </source>
</reference>
<dbReference type="AlphaFoldDB" id="A0A9X4D4S3"/>
<comment type="caution">
    <text evidence="12">The sequence shown here is derived from an EMBL/GenBank/DDBJ whole genome shotgun (WGS) entry which is preliminary data.</text>
</comment>
<dbReference type="EMBL" id="JANIAN010000052">
    <property type="protein sequence ID" value="MDD2109579.1"/>
    <property type="molecule type" value="Genomic_DNA"/>
</dbReference>
<organism evidence="12 13">
    <name type="scientific">Pseudomonas asiatica</name>
    <dbReference type="NCBI Taxonomy" id="2219225"/>
    <lineage>
        <taxon>Bacteria</taxon>
        <taxon>Pseudomonadati</taxon>
        <taxon>Pseudomonadota</taxon>
        <taxon>Gammaproteobacteria</taxon>
        <taxon>Pseudomonadales</taxon>
        <taxon>Pseudomonadaceae</taxon>
        <taxon>Pseudomonas</taxon>
    </lineage>
</organism>
<protein>
    <recommendedName>
        <fullName evidence="6 10">2-hydroxymuconate tautomerase</fullName>
        <ecNumber evidence="5 10">5.3.2.6</ecNumber>
    </recommendedName>
    <alternativeName>
        <fullName evidence="8 10">4-oxalocrotonate tautomerase</fullName>
    </alternativeName>
</protein>
<evidence type="ECO:0000256" key="10">
    <source>
        <dbReference type="RuleBase" id="RU362032"/>
    </source>
</evidence>
<keyword evidence="10" id="KW-0058">Aromatic hydrocarbons catabolism</keyword>
<evidence type="ECO:0000256" key="4">
    <source>
        <dbReference type="ARBA" id="ARBA00011643"/>
    </source>
</evidence>
<dbReference type="InterPro" id="IPR014347">
    <property type="entry name" value="Tautomerase/MIF_sf"/>
</dbReference>
<evidence type="ECO:0000256" key="2">
    <source>
        <dbReference type="ARBA" id="ARBA00003024"/>
    </source>
</evidence>
<comment type="subunit">
    <text evidence="4 10">Homohexamer.</text>
</comment>
<comment type="function">
    <text evidence="2">Catalyzes the ketonization of 2-hydroxymuconate stereoselectively to yield 2-oxo-3-hexenedioate.</text>
</comment>
<dbReference type="InterPro" id="IPR004370">
    <property type="entry name" value="4-OT-like_dom"/>
</dbReference>
<evidence type="ECO:0000256" key="6">
    <source>
        <dbReference type="ARBA" id="ARBA00015750"/>
    </source>
</evidence>